<feature type="compositionally biased region" description="Low complexity" evidence="10">
    <location>
        <begin position="12"/>
        <end position="22"/>
    </location>
</feature>
<keyword evidence="7" id="KW-0539">Nucleus</keyword>
<feature type="region of interest" description="Disordered" evidence="10">
    <location>
        <begin position="1"/>
        <end position="48"/>
    </location>
</feature>
<dbReference type="PANTHER" id="PTHR23359">
    <property type="entry name" value="NUCLEOTIDE KINASE"/>
    <property type="match status" value="1"/>
</dbReference>
<dbReference type="GO" id="GO:0005524">
    <property type="term" value="F:ATP binding"/>
    <property type="evidence" value="ECO:0007669"/>
    <property type="project" value="UniProtKB-KW"/>
</dbReference>
<sequence length="434" mass="45327">MGCGVSKPPPAAADAPPQHAEAPAPPPPAAEAPAPPPPPKEPAAGGGGQAERTLVYVLGHDVANTSSLCLTLKEELGCTVLQANELLRREVKAGGELGMQLADMIKQGKIIPPAKTAQLILNAMEAGEGVFLVDGFPKSAESLHSFTEQVQGARQLAIYLELKDAELLSRISASDSSLGEDGAQRRVNAFKRQMEGLLAALSRQGILHTIDAAGGSAVTRAKELLGASPAASAEPAADAAAAEPALNGCKCIFVLGGPGSGKGTQCQKLVEKFQCLHLSAGDLLRHEVQTGSEQGKAIATMIKEGKIVPAKTTIDLLQAAMASAPPGTLVLIDGFPRSLDNLEAFEAQVGMCEMTVFFALSADVMEARLLERGKTSGRTDDNLESIHKRFETFNTQSLPVLAALKEKTRVLEVDASASVDEIAARVAEEVQKLL</sequence>
<dbReference type="GO" id="GO:0006221">
    <property type="term" value="P:pyrimidine nucleotide biosynthetic process"/>
    <property type="evidence" value="ECO:0007669"/>
    <property type="project" value="UniProtKB-KW"/>
</dbReference>
<evidence type="ECO:0000256" key="6">
    <source>
        <dbReference type="ARBA" id="ARBA00022975"/>
    </source>
</evidence>
<dbReference type="EMBL" id="JBGBPQ010000004">
    <property type="protein sequence ID" value="KAL1525793.1"/>
    <property type="molecule type" value="Genomic_DNA"/>
</dbReference>
<gene>
    <name evidence="11" type="ORF">AB1Y20_020634</name>
</gene>
<dbReference type="NCBIfam" id="TIGR01359">
    <property type="entry name" value="UMP_CMP_kin_fam"/>
    <property type="match status" value="1"/>
</dbReference>
<dbReference type="GO" id="GO:0006207">
    <property type="term" value="P:'de novo' pyrimidine nucleobase biosynthetic process"/>
    <property type="evidence" value="ECO:0007669"/>
    <property type="project" value="InterPro"/>
</dbReference>
<evidence type="ECO:0000256" key="4">
    <source>
        <dbReference type="ARBA" id="ARBA00022777"/>
    </source>
</evidence>
<dbReference type="InterPro" id="IPR027417">
    <property type="entry name" value="P-loop_NTPase"/>
</dbReference>
<keyword evidence="5" id="KW-0067">ATP-binding</keyword>
<keyword evidence="12" id="KW-1185">Reference proteome</keyword>
<protein>
    <recommendedName>
        <fullName evidence="13">Adenylate kinase</fullName>
    </recommendedName>
</protein>
<comment type="catalytic activity">
    <reaction evidence="8">
        <text>UMP + ATP = UDP + ADP</text>
        <dbReference type="Rhea" id="RHEA:24400"/>
        <dbReference type="ChEBI" id="CHEBI:30616"/>
        <dbReference type="ChEBI" id="CHEBI:57865"/>
        <dbReference type="ChEBI" id="CHEBI:58223"/>
        <dbReference type="ChEBI" id="CHEBI:456216"/>
        <dbReference type="EC" id="2.7.4.14"/>
    </reaction>
</comment>
<dbReference type="Gene3D" id="3.40.50.300">
    <property type="entry name" value="P-loop containing nucleotide triphosphate hydrolases"/>
    <property type="match status" value="2"/>
</dbReference>
<name>A0AB34JXS7_PRYPA</name>
<evidence type="ECO:0000256" key="1">
    <source>
        <dbReference type="ARBA" id="ARBA00022490"/>
    </source>
</evidence>
<dbReference type="CDD" id="cd01428">
    <property type="entry name" value="ADK"/>
    <property type="match status" value="1"/>
</dbReference>
<evidence type="ECO:0000256" key="2">
    <source>
        <dbReference type="ARBA" id="ARBA00022679"/>
    </source>
</evidence>
<dbReference type="GO" id="GO:0019205">
    <property type="term" value="F:nucleobase-containing compound kinase activity"/>
    <property type="evidence" value="ECO:0007669"/>
    <property type="project" value="InterPro"/>
</dbReference>
<evidence type="ECO:0008006" key="13">
    <source>
        <dbReference type="Google" id="ProtNLM"/>
    </source>
</evidence>
<dbReference type="PRINTS" id="PR00094">
    <property type="entry name" value="ADENYLTKNASE"/>
</dbReference>
<dbReference type="HAMAP" id="MF_00235">
    <property type="entry name" value="Adenylate_kinase_Adk"/>
    <property type="match status" value="1"/>
</dbReference>
<dbReference type="InterPro" id="IPR000850">
    <property type="entry name" value="Adenylat/UMP-CMP_kin"/>
</dbReference>
<evidence type="ECO:0000313" key="12">
    <source>
        <dbReference type="Proteomes" id="UP001515480"/>
    </source>
</evidence>
<keyword evidence="1" id="KW-0963">Cytoplasm</keyword>
<keyword evidence="4 9" id="KW-0418">Kinase</keyword>
<dbReference type="InterPro" id="IPR006266">
    <property type="entry name" value="UMP_CMP_kinase"/>
</dbReference>
<dbReference type="InterPro" id="IPR033690">
    <property type="entry name" value="Adenylat_kinase_CS"/>
</dbReference>
<evidence type="ECO:0000313" key="11">
    <source>
        <dbReference type="EMBL" id="KAL1525793.1"/>
    </source>
</evidence>
<dbReference type="GO" id="GO:0016776">
    <property type="term" value="F:phosphotransferase activity, phosphate group as acceptor"/>
    <property type="evidence" value="ECO:0007669"/>
    <property type="project" value="InterPro"/>
</dbReference>
<dbReference type="Proteomes" id="UP001515480">
    <property type="component" value="Unassembled WGS sequence"/>
</dbReference>
<evidence type="ECO:0000256" key="3">
    <source>
        <dbReference type="ARBA" id="ARBA00022741"/>
    </source>
</evidence>
<keyword evidence="2 9" id="KW-0808">Transferase</keyword>
<accession>A0AB34JXS7</accession>
<keyword evidence="6" id="KW-0665">Pyrimidine biosynthesis</keyword>
<feature type="compositionally biased region" description="Pro residues" evidence="10">
    <location>
        <begin position="23"/>
        <end position="41"/>
    </location>
</feature>
<evidence type="ECO:0000256" key="10">
    <source>
        <dbReference type="SAM" id="MobiDB-lite"/>
    </source>
</evidence>
<evidence type="ECO:0000256" key="7">
    <source>
        <dbReference type="ARBA" id="ARBA00023242"/>
    </source>
</evidence>
<proteinExistence type="inferred from homology"/>
<dbReference type="Pfam" id="PF00406">
    <property type="entry name" value="ADK"/>
    <property type="match status" value="2"/>
</dbReference>
<comment type="similarity">
    <text evidence="9">Belongs to the adenylate kinase family.</text>
</comment>
<dbReference type="SUPFAM" id="SSF52540">
    <property type="entry name" value="P-loop containing nucleoside triphosphate hydrolases"/>
    <property type="match status" value="2"/>
</dbReference>
<evidence type="ECO:0000256" key="5">
    <source>
        <dbReference type="ARBA" id="ARBA00022840"/>
    </source>
</evidence>
<reference evidence="11 12" key="1">
    <citation type="journal article" date="2024" name="Science">
        <title>Giant polyketide synthase enzymes in the biosynthesis of giant marine polyether toxins.</title>
        <authorList>
            <person name="Fallon T.R."/>
            <person name="Shende V.V."/>
            <person name="Wierzbicki I.H."/>
            <person name="Pendleton A.L."/>
            <person name="Watervoot N.F."/>
            <person name="Auber R.P."/>
            <person name="Gonzalez D.J."/>
            <person name="Wisecaver J.H."/>
            <person name="Moore B.S."/>
        </authorList>
    </citation>
    <scope>NUCLEOTIDE SEQUENCE [LARGE SCALE GENOMIC DNA]</scope>
    <source>
        <strain evidence="11 12">12B1</strain>
    </source>
</reference>
<comment type="caution">
    <text evidence="11">The sequence shown here is derived from an EMBL/GenBank/DDBJ whole genome shotgun (WGS) entry which is preliminary data.</text>
</comment>
<evidence type="ECO:0000256" key="9">
    <source>
        <dbReference type="RuleBase" id="RU003330"/>
    </source>
</evidence>
<evidence type="ECO:0000256" key="8">
    <source>
        <dbReference type="ARBA" id="ARBA00048116"/>
    </source>
</evidence>
<dbReference type="PROSITE" id="PS00113">
    <property type="entry name" value="ADENYLATE_KINASE"/>
    <property type="match status" value="1"/>
</dbReference>
<dbReference type="GO" id="GO:0009123">
    <property type="term" value="P:nucleoside monophosphate metabolic process"/>
    <property type="evidence" value="ECO:0007669"/>
    <property type="project" value="UniProtKB-ARBA"/>
</dbReference>
<keyword evidence="3" id="KW-0547">Nucleotide-binding</keyword>
<organism evidence="11 12">
    <name type="scientific">Prymnesium parvum</name>
    <name type="common">Toxic golden alga</name>
    <dbReference type="NCBI Taxonomy" id="97485"/>
    <lineage>
        <taxon>Eukaryota</taxon>
        <taxon>Haptista</taxon>
        <taxon>Haptophyta</taxon>
        <taxon>Prymnesiophyceae</taxon>
        <taxon>Prymnesiales</taxon>
        <taxon>Prymnesiaceae</taxon>
        <taxon>Prymnesium</taxon>
    </lineage>
</organism>
<dbReference type="AlphaFoldDB" id="A0AB34JXS7"/>